<evidence type="ECO:0000256" key="5">
    <source>
        <dbReference type="ARBA" id="ARBA00022448"/>
    </source>
</evidence>
<evidence type="ECO:0000256" key="6">
    <source>
        <dbReference type="ARBA" id="ARBA00022660"/>
    </source>
</evidence>
<name>A0A1R1XYI7_9FUNG</name>
<keyword evidence="12 13" id="KW-0472">Membrane</keyword>
<evidence type="ECO:0000256" key="4">
    <source>
        <dbReference type="ARBA" id="ARBA00016392"/>
    </source>
</evidence>
<evidence type="ECO:0000256" key="3">
    <source>
        <dbReference type="ARBA" id="ARBA00009960"/>
    </source>
</evidence>
<evidence type="ECO:0000313" key="14">
    <source>
        <dbReference type="EMBL" id="OMJ19584.1"/>
    </source>
</evidence>
<evidence type="ECO:0000256" key="2">
    <source>
        <dbReference type="ARBA" id="ARBA00004298"/>
    </source>
</evidence>
<proteinExistence type="inferred from homology"/>
<dbReference type="EMBL" id="LSSN01001448">
    <property type="protein sequence ID" value="OMJ19584.1"/>
    <property type="molecule type" value="Genomic_DNA"/>
</dbReference>
<keyword evidence="10 13" id="KW-1133">Transmembrane helix</keyword>
<dbReference type="Proteomes" id="UP000187283">
    <property type="component" value="Unassembled WGS sequence"/>
</dbReference>
<organism evidence="14 15">
    <name type="scientific">Smittium culicis</name>
    <dbReference type="NCBI Taxonomy" id="133412"/>
    <lineage>
        <taxon>Eukaryota</taxon>
        <taxon>Fungi</taxon>
        <taxon>Fungi incertae sedis</taxon>
        <taxon>Zoopagomycota</taxon>
        <taxon>Kickxellomycotina</taxon>
        <taxon>Harpellomycetes</taxon>
        <taxon>Harpellales</taxon>
        <taxon>Legeriomycetaceae</taxon>
        <taxon>Smittium</taxon>
    </lineage>
</organism>
<keyword evidence="15" id="KW-1185">Reference proteome</keyword>
<dbReference type="OrthoDB" id="1920692at2759"/>
<evidence type="ECO:0000256" key="10">
    <source>
        <dbReference type="ARBA" id="ARBA00022989"/>
    </source>
</evidence>
<evidence type="ECO:0000256" key="11">
    <source>
        <dbReference type="ARBA" id="ARBA00023128"/>
    </source>
</evidence>
<reference evidence="14 15" key="1">
    <citation type="submission" date="2017-01" db="EMBL/GenBank/DDBJ databases">
        <authorList>
            <person name="Mah S.A."/>
            <person name="Swanson W.J."/>
            <person name="Moy G.W."/>
            <person name="Vacquier V.D."/>
        </authorList>
    </citation>
    <scope>NUCLEOTIDE SEQUENCE [LARGE SCALE GENOMIC DNA]</scope>
    <source>
        <strain evidence="14 15">GSMNP</strain>
    </source>
</reference>
<keyword evidence="7 13" id="KW-0812">Transmembrane</keyword>
<evidence type="ECO:0000256" key="12">
    <source>
        <dbReference type="ARBA" id="ARBA00023136"/>
    </source>
</evidence>
<sequence length="86" mass="9999">MPAPFEAFIPFVLITTMFGVANLGYHYVHHSRNDGKPPRYGIDNWERALIDRDLRMTGSHRGQGDEINAPEAFKTNSFYRIYKRIL</sequence>
<dbReference type="GO" id="GO:0005743">
    <property type="term" value="C:mitochondrial inner membrane"/>
    <property type="evidence" value="ECO:0007669"/>
    <property type="project" value="UniProtKB-SubCell"/>
</dbReference>
<evidence type="ECO:0000256" key="9">
    <source>
        <dbReference type="ARBA" id="ARBA00022982"/>
    </source>
</evidence>
<evidence type="ECO:0000256" key="13">
    <source>
        <dbReference type="SAM" id="Phobius"/>
    </source>
</evidence>
<keyword evidence="9" id="KW-0249">Electron transport</keyword>
<dbReference type="AlphaFoldDB" id="A0A1R1XYI7"/>
<dbReference type="PANTHER" id="PTHR17098">
    <property type="entry name" value="NADH-UBIQUINONE OXIDOREDUCTASE MWFE SUBUNIT"/>
    <property type="match status" value="1"/>
</dbReference>
<keyword evidence="11" id="KW-0496">Mitochondrion</keyword>
<keyword evidence="6" id="KW-0679">Respiratory chain</keyword>
<feature type="transmembrane region" description="Helical" evidence="13">
    <location>
        <begin position="7"/>
        <end position="28"/>
    </location>
</feature>
<evidence type="ECO:0000256" key="8">
    <source>
        <dbReference type="ARBA" id="ARBA00022792"/>
    </source>
</evidence>
<accession>A0A1R1XYI7</accession>
<dbReference type="STRING" id="133412.A0A1R1XYI7"/>
<protein>
    <recommendedName>
        <fullName evidence="4">NADH dehydrogenase [ubiquinone] 1 alpha subcomplex subunit 1</fullName>
    </recommendedName>
</protein>
<comment type="similarity">
    <text evidence="3">Belongs to the complex I NDUFA1 subunit family.</text>
</comment>
<comment type="caution">
    <text evidence="14">The sequence shown here is derived from an EMBL/GenBank/DDBJ whole genome shotgun (WGS) entry which is preliminary data.</text>
</comment>
<dbReference type="Pfam" id="PF15879">
    <property type="entry name" value="MWFE"/>
    <property type="match status" value="1"/>
</dbReference>
<evidence type="ECO:0000313" key="15">
    <source>
        <dbReference type="Proteomes" id="UP000187283"/>
    </source>
</evidence>
<comment type="subcellular location">
    <subcellularLocation>
        <location evidence="2">Mitochondrion inner membrane</location>
        <topology evidence="2">Single-pass membrane protein</topology>
        <orientation evidence="2">Matrix side</orientation>
    </subcellularLocation>
</comment>
<evidence type="ECO:0000256" key="7">
    <source>
        <dbReference type="ARBA" id="ARBA00022692"/>
    </source>
</evidence>
<keyword evidence="5" id="KW-0813">Transport</keyword>
<keyword evidence="8" id="KW-0999">Mitochondrion inner membrane</keyword>
<dbReference type="PANTHER" id="PTHR17098:SF2">
    <property type="entry name" value="NADH DEHYDROGENASE [UBIQUINONE] 1 ALPHA SUBCOMPLEX SUBUNIT 1"/>
    <property type="match status" value="1"/>
</dbReference>
<dbReference type="InterPro" id="IPR017384">
    <property type="entry name" value="NADH_Ub_cplx-1_asu_su-1"/>
</dbReference>
<gene>
    <name evidence="14" type="ORF">AYI70_g4627</name>
</gene>
<evidence type="ECO:0000256" key="1">
    <source>
        <dbReference type="ARBA" id="ARBA00003195"/>
    </source>
</evidence>
<comment type="function">
    <text evidence="1">Accessory subunit of the mitochondrial membrane respiratory chain NADH dehydrogenase (Complex I), that is believed not to be involved in catalysis. Complex I functions in the transfer of electrons from NADH to the respiratory chain. The immediate electron acceptor for the enzyme is believed to be ubiquinone.</text>
</comment>